<name>W0SFB4_9PROT</name>
<sequence length="268" mass="29047">MMAIHHLVPELLTREVRVTVIGAGGSGSQMLMGLAQLHTAMLALGHPGGLDVTVVDADQVSEANVGRQMFYPSDVGLSKASVLVNRINMAMSTGWKAQMRRLTAGESLRTDLAIGCVDNRLARKAILESVGRAGGGYWLDLGNRLHDGQVILGVVPARWAKPDANRLPHAGDLLPEIVDESQEAEDDTPSCSLADALDKQSLFVNRGVSLYALNLLWELFRYGQIAYHGVFVNLKNARTTPLPVDPAAWSRFGYPKPARSRKRKGQGS</sequence>
<reference evidence="2 3" key="1">
    <citation type="journal article" date="2014" name="Syst. Appl. Microbiol.">
        <title>Complete genomes of freshwater sulfur oxidizers Sulfuricella denitrificans skB26 and Sulfuritalea hydrogenivorans sk43H: genetic insights into the sulfur oxidation pathway of betaproteobacteria.</title>
        <authorList>
            <person name="Watanabe T."/>
            <person name="Kojima H."/>
            <person name="Fukui M."/>
        </authorList>
    </citation>
    <scope>NUCLEOTIDE SEQUENCE [LARGE SCALE GENOMIC DNA]</scope>
    <source>
        <strain evidence="2">DSM22779</strain>
    </source>
</reference>
<dbReference type="KEGG" id="shd:SUTH_01949"/>
<evidence type="ECO:0000313" key="2">
    <source>
        <dbReference type="EMBL" id="BAO29741.1"/>
    </source>
</evidence>
<dbReference type="NCBIfam" id="TIGR03736">
    <property type="entry name" value="PRTRC_ThiF"/>
    <property type="match status" value="1"/>
</dbReference>
<dbReference type="InterPro" id="IPR035985">
    <property type="entry name" value="Ubiquitin-activating_enz"/>
</dbReference>
<proteinExistence type="predicted"/>
<dbReference type="Gene3D" id="3.40.50.720">
    <property type="entry name" value="NAD(P)-binding Rossmann-like Domain"/>
    <property type="match status" value="1"/>
</dbReference>
<dbReference type="Proteomes" id="UP000031637">
    <property type="component" value="Chromosome"/>
</dbReference>
<dbReference type="STRING" id="1223802.SUTH_01949"/>
<dbReference type="HOGENOM" id="CLU_070016_0_0_4"/>
<keyword evidence="3" id="KW-1185">Reference proteome</keyword>
<dbReference type="GO" id="GO:0008641">
    <property type="term" value="F:ubiquitin-like modifier activating enzyme activity"/>
    <property type="evidence" value="ECO:0007669"/>
    <property type="project" value="InterPro"/>
</dbReference>
<dbReference type="AlphaFoldDB" id="W0SFB4"/>
<gene>
    <name evidence="2" type="ORF">SUTH_01949</name>
</gene>
<organism evidence="2 3">
    <name type="scientific">Sulfuritalea hydrogenivorans sk43H</name>
    <dbReference type="NCBI Taxonomy" id="1223802"/>
    <lineage>
        <taxon>Bacteria</taxon>
        <taxon>Pseudomonadati</taxon>
        <taxon>Pseudomonadota</taxon>
        <taxon>Betaproteobacteria</taxon>
        <taxon>Nitrosomonadales</taxon>
        <taxon>Sterolibacteriaceae</taxon>
        <taxon>Sulfuritalea</taxon>
    </lineage>
</organism>
<dbReference type="Pfam" id="PF00899">
    <property type="entry name" value="ThiF"/>
    <property type="match status" value="1"/>
</dbReference>
<evidence type="ECO:0000259" key="1">
    <source>
        <dbReference type="Pfam" id="PF00899"/>
    </source>
</evidence>
<dbReference type="InterPro" id="IPR000594">
    <property type="entry name" value="ThiF_NAD_FAD-bd"/>
</dbReference>
<dbReference type="InterPro" id="IPR022500">
    <property type="entry name" value="PRTRC_ThiF"/>
</dbReference>
<dbReference type="SUPFAM" id="SSF69572">
    <property type="entry name" value="Activating enzymes of the ubiquitin-like proteins"/>
    <property type="match status" value="1"/>
</dbReference>
<accession>W0SFB4</accession>
<feature type="domain" description="THIF-type NAD/FAD binding fold" evidence="1">
    <location>
        <begin position="14"/>
        <end position="127"/>
    </location>
</feature>
<evidence type="ECO:0000313" key="3">
    <source>
        <dbReference type="Proteomes" id="UP000031637"/>
    </source>
</evidence>
<protein>
    <submittedName>
        <fullName evidence="2">UBA/THIF-type NAD/FAD binding protein</fullName>
    </submittedName>
</protein>
<dbReference type="EMBL" id="AP012547">
    <property type="protein sequence ID" value="BAO29741.1"/>
    <property type="molecule type" value="Genomic_DNA"/>
</dbReference>